<evidence type="ECO:0000313" key="7">
    <source>
        <dbReference type="EMBL" id="TLF50710.1"/>
    </source>
</evidence>
<feature type="binding site" evidence="5">
    <location>
        <position position="160"/>
    </location>
    <ligand>
        <name>Mg(2+)</name>
        <dbReference type="ChEBI" id="CHEBI:18420"/>
    </ligand>
</feature>
<dbReference type="GO" id="GO:0016829">
    <property type="term" value="F:lyase activity"/>
    <property type="evidence" value="ECO:0007669"/>
    <property type="project" value="UniProtKB-KW"/>
</dbReference>
<dbReference type="EMBL" id="VBUI01000011">
    <property type="protein sequence ID" value="TLF50710.1"/>
    <property type="molecule type" value="Genomic_DNA"/>
</dbReference>
<keyword evidence="2 5" id="KW-0479">Metal-binding</keyword>
<dbReference type="RefSeq" id="WP_138181114.1">
    <property type="nucleotide sequence ID" value="NZ_VBUI01000011.1"/>
</dbReference>
<comment type="cofactor">
    <cofactor evidence="1">
        <name>Mg(2+)</name>
        <dbReference type="ChEBI" id="CHEBI:18420"/>
    </cofactor>
</comment>
<evidence type="ECO:0000256" key="1">
    <source>
        <dbReference type="ARBA" id="ARBA00001946"/>
    </source>
</evidence>
<dbReference type="GO" id="GO:0000287">
    <property type="term" value="F:magnesium ion binding"/>
    <property type="evidence" value="ECO:0007669"/>
    <property type="project" value="TreeGrafter"/>
</dbReference>
<evidence type="ECO:0000256" key="2">
    <source>
        <dbReference type="ARBA" id="ARBA00022723"/>
    </source>
</evidence>
<dbReference type="SUPFAM" id="SSF51621">
    <property type="entry name" value="Phosphoenolpyruvate/pyruvate domain"/>
    <property type="match status" value="1"/>
</dbReference>
<keyword evidence="8" id="KW-1185">Reference proteome</keyword>
<evidence type="ECO:0000256" key="3">
    <source>
        <dbReference type="ARBA" id="ARBA00022842"/>
    </source>
</evidence>
<dbReference type="InterPro" id="IPR015813">
    <property type="entry name" value="Pyrv/PenolPyrv_kinase-like_dom"/>
</dbReference>
<name>A0A5R8MHP9_9GAMM</name>
<dbReference type="Pfam" id="PF03328">
    <property type="entry name" value="HpcH_HpaI"/>
    <property type="match status" value="1"/>
</dbReference>
<feature type="domain" description="HpcH/HpaI aldolase/citrate lyase" evidence="6">
    <location>
        <begin position="10"/>
        <end position="205"/>
    </location>
</feature>
<evidence type="ECO:0000313" key="8">
    <source>
        <dbReference type="Proteomes" id="UP000306973"/>
    </source>
</evidence>
<dbReference type="PANTHER" id="PTHR32308:SF10">
    <property type="entry name" value="CITRATE LYASE SUBUNIT BETA"/>
    <property type="match status" value="1"/>
</dbReference>
<protein>
    <submittedName>
        <fullName evidence="7">CoA ester lyase</fullName>
    </submittedName>
</protein>
<dbReference type="OrthoDB" id="6427869at2"/>
<organism evidence="7 8">
    <name type="scientific">Halomonas urmiana</name>
    <dbReference type="NCBI Taxonomy" id="490901"/>
    <lineage>
        <taxon>Bacteria</taxon>
        <taxon>Pseudomonadati</taxon>
        <taxon>Pseudomonadota</taxon>
        <taxon>Gammaproteobacteria</taxon>
        <taxon>Oceanospirillales</taxon>
        <taxon>Halomonadaceae</taxon>
        <taxon>Halomonas</taxon>
    </lineage>
</organism>
<dbReference type="AlphaFoldDB" id="A0A5R8MHP9"/>
<evidence type="ECO:0000259" key="6">
    <source>
        <dbReference type="Pfam" id="PF03328"/>
    </source>
</evidence>
<accession>A0A5R8MHP9</accession>
<evidence type="ECO:0000256" key="5">
    <source>
        <dbReference type="PIRSR" id="PIRSR015582-2"/>
    </source>
</evidence>
<sequence>MPPLALTHCRSWLFVPGHDPEHLDAALASAADAIVVDLEEFTPPEARHGACLAFPAFAERARQHGQHPMARINALAAGGDDELARLIAGAPTAIFLPRVEEDTQLLALAQALDAAETYQGLAQGVTALIPTLETRRGVEGAEGLLRTTPRLTAALLGTGDLAGDLGLTSSERAAGLRPFRERFLAACRDAGIAAIDGPWPEQDGFDEDQAWAIARGFRARCITAPAQIPFLHDALSTRPRAD</sequence>
<dbReference type="InterPro" id="IPR011206">
    <property type="entry name" value="Citrate_lyase_beta/mcl1/mcl2"/>
</dbReference>
<dbReference type="GO" id="GO:0006107">
    <property type="term" value="P:oxaloacetate metabolic process"/>
    <property type="evidence" value="ECO:0007669"/>
    <property type="project" value="TreeGrafter"/>
</dbReference>
<gene>
    <name evidence="7" type="ORF">FEI13_08495</name>
</gene>
<dbReference type="PIRSF" id="PIRSF015582">
    <property type="entry name" value="Cit_lyase_B"/>
    <property type="match status" value="1"/>
</dbReference>
<keyword evidence="7" id="KW-0456">Lyase</keyword>
<feature type="binding site" evidence="5">
    <location>
        <position position="133"/>
    </location>
    <ligand>
        <name>Mg(2+)</name>
        <dbReference type="ChEBI" id="CHEBI:18420"/>
    </ligand>
</feature>
<dbReference type="Gene3D" id="3.20.20.60">
    <property type="entry name" value="Phosphoenolpyruvate-binding domains"/>
    <property type="match status" value="1"/>
</dbReference>
<dbReference type="Proteomes" id="UP000306973">
    <property type="component" value="Unassembled WGS sequence"/>
</dbReference>
<feature type="binding site" evidence="4">
    <location>
        <position position="133"/>
    </location>
    <ligand>
        <name>substrate</name>
    </ligand>
</feature>
<dbReference type="InterPro" id="IPR040442">
    <property type="entry name" value="Pyrv_kinase-like_dom_sf"/>
</dbReference>
<evidence type="ECO:0000256" key="4">
    <source>
        <dbReference type="PIRSR" id="PIRSR015582-1"/>
    </source>
</evidence>
<comment type="caution">
    <text evidence="7">The sequence shown here is derived from an EMBL/GenBank/DDBJ whole genome shotgun (WGS) entry which is preliminary data.</text>
</comment>
<dbReference type="InterPro" id="IPR005000">
    <property type="entry name" value="Aldolase/citrate-lyase_domain"/>
</dbReference>
<reference evidence="7 8" key="1">
    <citation type="journal article" date="2007" name="Int. J. Syst. Evol. Microbiol.">
        <title>Halomonas saccharevitans sp. nov., Halomonas arcis sp. nov. and Halomonas subterranea sp. nov., halophilic bacteria isolated from hypersaline environments of China.</title>
        <authorList>
            <person name="Xu X.W."/>
            <person name="Wu Y.H."/>
            <person name="Zhou Z."/>
            <person name="Wang C.S."/>
            <person name="Zhou Y.G."/>
            <person name="Zhang H.B."/>
            <person name="Wang Y."/>
            <person name="Wu M."/>
        </authorList>
    </citation>
    <scope>NUCLEOTIDE SEQUENCE [LARGE SCALE GENOMIC DNA]</scope>
    <source>
        <strain evidence="7 8">TBZ3</strain>
    </source>
</reference>
<proteinExistence type="predicted"/>
<keyword evidence="3 5" id="KW-0460">Magnesium</keyword>
<feature type="binding site" evidence="4">
    <location>
        <position position="71"/>
    </location>
    <ligand>
        <name>substrate</name>
    </ligand>
</feature>
<dbReference type="PANTHER" id="PTHR32308">
    <property type="entry name" value="LYASE BETA SUBUNIT, PUTATIVE (AFU_ORTHOLOGUE AFUA_4G13030)-RELATED"/>
    <property type="match status" value="1"/>
</dbReference>